<feature type="coiled-coil region" evidence="4">
    <location>
        <begin position="241"/>
        <end position="275"/>
    </location>
</feature>
<dbReference type="EMBL" id="LNXY01000004">
    <property type="protein sequence ID" value="KTC92580.1"/>
    <property type="molecule type" value="Genomic_DNA"/>
</dbReference>
<dbReference type="InterPro" id="IPR000160">
    <property type="entry name" value="GGDEF_dom"/>
</dbReference>
<evidence type="ECO:0000256" key="1">
    <source>
        <dbReference type="ARBA" id="ARBA00001946"/>
    </source>
</evidence>
<dbReference type="FunFam" id="3.30.70.270:FF:000001">
    <property type="entry name" value="Diguanylate cyclase domain protein"/>
    <property type="match status" value="1"/>
</dbReference>
<dbReference type="PANTHER" id="PTHR45138">
    <property type="entry name" value="REGULATORY COMPONENTS OF SENSORY TRANSDUCTION SYSTEM"/>
    <property type="match status" value="1"/>
</dbReference>
<dbReference type="PATRIC" id="fig|1212489.4.peg.591"/>
<dbReference type="Gene3D" id="3.30.70.270">
    <property type="match status" value="1"/>
</dbReference>
<dbReference type="NCBIfam" id="TIGR00254">
    <property type="entry name" value="GGDEF"/>
    <property type="match status" value="1"/>
</dbReference>
<comment type="cofactor">
    <cofactor evidence="1">
        <name>Mg(2+)</name>
        <dbReference type="ChEBI" id="CHEBI:18420"/>
    </cofactor>
</comment>
<reference evidence="6 7" key="1">
    <citation type="submission" date="2015-11" db="EMBL/GenBank/DDBJ databases">
        <title>Genomic analysis of 38 Legionella species identifies large and diverse effector repertoires.</title>
        <authorList>
            <person name="Burstein D."/>
            <person name="Amaro F."/>
            <person name="Zusman T."/>
            <person name="Lifshitz Z."/>
            <person name="Cohen O."/>
            <person name="Gilbert J.A."/>
            <person name="Pupko T."/>
            <person name="Shuman H.A."/>
            <person name="Segal G."/>
        </authorList>
    </citation>
    <scope>NUCLEOTIDE SEQUENCE [LARGE SCALE GENOMIC DNA]</scope>
    <source>
        <strain evidence="6 7">ATCC 700990</strain>
    </source>
</reference>
<keyword evidence="7" id="KW-1185">Reference proteome</keyword>
<dbReference type="SMART" id="SM00267">
    <property type="entry name" value="GGDEF"/>
    <property type="match status" value="1"/>
</dbReference>
<dbReference type="EC" id="2.7.7.65" evidence="2"/>
<evidence type="ECO:0000256" key="3">
    <source>
        <dbReference type="ARBA" id="ARBA00034247"/>
    </source>
</evidence>
<comment type="caution">
    <text evidence="6">The sequence shown here is derived from an EMBL/GenBank/DDBJ whole genome shotgun (WGS) entry which is preliminary data.</text>
</comment>
<dbReference type="InterPro" id="IPR029787">
    <property type="entry name" value="Nucleotide_cyclase"/>
</dbReference>
<comment type="catalytic activity">
    <reaction evidence="3">
        <text>2 GTP = 3',3'-c-di-GMP + 2 diphosphate</text>
        <dbReference type="Rhea" id="RHEA:24898"/>
        <dbReference type="ChEBI" id="CHEBI:33019"/>
        <dbReference type="ChEBI" id="CHEBI:37565"/>
        <dbReference type="ChEBI" id="CHEBI:58805"/>
        <dbReference type="EC" id="2.7.7.65"/>
    </reaction>
</comment>
<evidence type="ECO:0000256" key="2">
    <source>
        <dbReference type="ARBA" id="ARBA00012528"/>
    </source>
</evidence>
<dbReference type="Pfam" id="PF00990">
    <property type="entry name" value="GGDEF"/>
    <property type="match status" value="1"/>
</dbReference>
<evidence type="ECO:0000313" key="7">
    <source>
        <dbReference type="Proteomes" id="UP000054736"/>
    </source>
</evidence>
<proteinExistence type="predicted"/>
<feature type="domain" description="GGDEF" evidence="5">
    <location>
        <begin position="313"/>
        <end position="443"/>
    </location>
</feature>
<sequence length="443" mass="51057">MLERELKTKIANTLSRYKLKCDQLEDEINVLKSAIYQLSLLPNSIHVGLNKQMQNLQANLKENKDSKKIKKSVESLVSAMSNIKEKEKPSPHQTTTAPLLNNQINSRFNQLLEHLLIPEDLSNKFQAVKENLNQQLTAELLTKVVDSITDLVIESFNLEHNQFKGFLNKFVDYLHDFSRYLELTDLNNVESHQESGKFETELENSIQQIHQHIGEAKTIEELADKVEDSLEEIGEHIRLHREKEQQRIKEYDEKIMSLQSKLEEAECGAEKIRNQLTFHKVRINQDSLTGLPNRTAYDEYILAAFHRWQRGFGELSLGIADIDNFKAINDKYGHLAGDRVLKKVASIFKSSIRAVDFIARYGGEEFIFLFERTSAPDGGKVLENLRIAVEECEFYYRDTRVLITASFGLTAFQHEDTLDSFFARADEAMYQAKKMGRNQVIVL</sequence>
<accession>A0A0W0TAF1</accession>
<dbReference type="InterPro" id="IPR043128">
    <property type="entry name" value="Rev_trsase/Diguanyl_cyclase"/>
</dbReference>
<protein>
    <recommendedName>
        <fullName evidence="2">diguanylate cyclase</fullName>
        <ecNumber evidence="2">2.7.7.65</ecNumber>
    </recommendedName>
</protein>
<organism evidence="6 7">
    <name type="scientific">Legionella drozanskii LLAP-1</name>
    <dbReference type="NCBI Taxonomy" id="1212489"/>
    <lineage>
        <taxon>Bacteria</taxon>
        <taxon>Pseudomonadati</taxon>
        <taxon>Pseudomonadota</taxon>
        <taxon>Gammaproteobacteria</taxon>
        <taxon>Legionellales</taxon>
        <taxon>Legionellaceae</taxon>
        <taxon>Legionella</taxon>
    </lineage>
</organism>
<gene>
    <name evidence="6" type="ORF">Ldro_0570</name>
</gene>
<dbReference type="PANTHER" id="PTHR45138:SF9">
    <property type="entry name" value="DIGUANYLATE CYCLASE DGCM-RELATED"/>
    <property type="match status" value="1"/>
</dbReference>
<dbReference type="AlphaFoldDB" id="A0A0W0TAF1"/>
<evidence type="ECO:0000313" key="6">
    <source>
        <dbReference type="EMBL" id="KTC92580.1"/>
    </source>
</evidence>
<dbReference type="InterPro" id="IPR050469">
    <property type="entry name" value="Diguanylate_Cyclase"/>
</dbReference>
<dbReference type="RefSeq" id="WP_058494929.1">
    <property type="nucleotide sequence ID" value="NZ_CAAAIU010000011.1"/>
</dbReference>
<dbReference type="STRING" id="1212489.Ldro_0570"/>
<evidence type="ECO:0000256" key="4">
    <source>
        <dbReference type="SAM" id="Coils"/>
    </source>
</evidence>
<dbReference type="SUPFAM" id="SSF55073">
    <property type="entry name" value="Nucleotide cyclase"/>
    <property type="match status" value="1"/>
</dbReference>
<dbReference type="GO" id="GO:0052621">
    <property type="term" value="F:diguanylate cyclase activity"/>
    <property type="evidence" value="ECO:0007669"/>
    <property type="project" value="UniProtKB-EC"/>
</dbReference>
<dbReference type="Proteomes" id="UP000054736">
    <property type="component" value="Unassembled WGS sequence"/>
</dbReference>
<keyword evidence="4" id="KW-0175">Coiled coil</keyword>
<feature type="coiled-coil region" evidence="4">
    <location>
        <begin position="7"/>
        <end position="70"/>
    </location>
</feature>
<evidence type="ECO:0000259" key="5">
    <source>
        <dbReference type="PROSITE" id="PS50887"/>
    </source>
</evidence>
<dbReference type="PROSITE" id="PS50887">
    <property type="entry name" value="GGDEF"/>
    <property type="match status" value="1"/>
</dbReference>
<name>A0A0W0TAF1_9GAMM</name>
<dbReference type="CDD" id="cd01949">
    <property type="entry name" value="GGDEF"/>
    <property type="match status" value="1"/>
</dbReference>